<reference evidence="1 2" key="1">
    <citation type="submission" date="2020-04" db="EMBL/GenBank/DDBJ databases">
        <authorList>
            <person name="Alioto T."/>
            <person name="Alioto T."/>
            <person name="Gomez Garrido J."/>
        </authorList>
    </citation>
    <scope>NUCLEOTIDE SEQUENCE [LARGE SCALE GENOMIC DNA]</scope>
</reference>
<comment type="caution">
    <text evidence="1">The sequence shown here is derived from an EMBL/GenBank/DDBJ whole genome shotgun (WGS) entry which is preliminary data.</text>
</comment>
<evidence type="ECO:0000313" key="1">
    <source>
        <dbReference type="EMBL" id="CAB3360691.1"/>
    </source>
</evidence>
<dbReference type="AlphaFoldDB" id="A0A8S1BYH1"/>
<dbReference type="Proteomes" id="UP000494165">
    <property type="component" value="Unassembled WGS sequence"/>
</dbReference>
<dbReference type="EMBL" id="CADEPI010000004">
    <property type="protein sequence ID" value="CAB3360691.1"/>
    <property type="molecule type" value="Genomic_DNA"/>
</dbReference>
<organism evidence="1 2">
    <name type="scientific">Cloeon dipterum</name>
    <dbReference type="NCBI Taxonomy" id="197152"/>
    <lineage>
        <taxon>Eukaryota</taxon>
        <taxon>Metazoa</taxon>
        <taxon>Ecdysozoa</taxon>
        <taxon>Arthropoda</taxon>
        <taxon>Hexapoda</taxon>
        <taxon>Insecta</taxon>
        <taxon>Pterygota</taxon>
        <taxon>Palaeoptera</taxon>
        <taxon>Ephemeroptera</taxon>
        <taxon>Pisciforma</taxon>
        <taxon>Baetidae</taxon>
        <taxon>Cloeon</taxon>
    </lineage>
</organism>
<sequence length="304" mass="34225">MEYWFEDNFANSEEDAGTVVEVEFEYRHAKPNATIFVRLIDDGPLVAVFKVHREALTSNSPGLAAALSQGQFVELQALCRPDVDAMIAALSLVHTIEFPPVDSLLKSVIFRYGLLWQAECLCQEVQKDLSCDTALDAFLLYDLLEQTGKKDSYPQLSQRLLQQVAEDPISVFESDAWRVSHVQSLEAVLSIDKFPADLTELHLLDAALSWGWHVFHASGARIRAPQFFHRLLTKVRFVSVEPNQFSVVESKLKGIFDEDHLRSIRKGVLAGCPCSFPLSYSRKSRFFGNSARMEPCDCCPPWPA</sequence>
<keyword evidence="2" id="KW-1185">Reference proteome</keyword>
<gene>
    <name evidence="1" type="ORF">CLODIP_2_CD03257</name>
</gene>
<proteinExistence type="predicted"/>
<name>A0A8S1BYH1_9INSE</name>
<evidence type="ECO:0008006" key="3">
    <source>
        <dbReference type="Google" id="ProtNLM"/>
    </source>
</evidence>
<accession>A0A8S1BYH1</accession>
<evidence type="ECO:0000313" key="2">
    <source>
        <dbReference type="Proteomes" id="UP000494165"/>
    </source>
</evidence>
<protein>
    <recommendedName>
        <fullName evidence="3">BTB domain-containing protein</fullName>
    </recommendedName>
</protein>